<dbReference type="Proteomes" id="UP000269542">
    <property type="component" value="Chromosome"/>
</dbReference>
<dbReference type="PROSITE" id="PS50928">
    <property type="entry name" value="ABC_TM1"/>
    <property type="match status" value="2"/>
</dbReference>
<protein>
    <submittedName>
        <fullName evidence="10">Sulfate transport system permease protein CysW</fullName>
    </submittedName>
</protein>
<dbReference type="PANTHER" id="PTHR43357:SF4">
    <property type="entry name" value="INNER MEMBRANE ABC TRANSPORTER PERMEASE PROTEIN YDCV"/>
    <property type="match status" value="1"/>
</dbReference>
<feature type="transmembrane region" description="Helical" evidence="8">
    <location>
        <begin position="146"/>
        <end position="166"/>
    </location>
</feature>
<keyword evidence="6 8" id="KW-1133">Transmembrane helix</keyword>
<evidence type="ECO:0000256" key="3">
    <source>
        <dbReference type="ARBA" id="ARBA00022475"/>
    </source>
</evidence>
<feature type="domain" description="ABC transmembrane type-1" evidence="9">
    <location>
        <begin position="412"/>
        <end position="606"/>
    </location>
</feature>
<dbReference type="GO" id="GO:0005886">
    <property type="term" value="C:plasma membrane"/>
    <property type="evidence" value="ECO:0007669"/>
    <property type="project" value="UniProtKB-SubCell"/>
</dbReference>
<dbReference type="CDD" id="cd06261">
    <property type="entry name" value="TM_PBP2"/>
    <property type="match status" value="2"/>
</dbReference>
<accession>A0A3S4VTP6</accession>
<organism evidence="10 11">
    <name type="scientific">Trueperella bialowiezensis</name>
    <dbReference type="NCBI Taxonomy" id="312285"/>
    <lineage>
        <taxon>Bacteria</taxon>
        <taxon>Bacillati</taxon>
        <taxon>Actinomycetota</taxon>
        <taxon>Actinomycetes</taxon>
        <taxon>Actinomycetales</taxon>
        <taxon>Actinomycetaceae</taxon>
        <taxon>Trueperella</taxon>
    </lineage>
</organism>
<keyword evidence="7 8" id="KW-0472">Membrane</keyword>
<proteinExistence type="inferred from homology"/>
<feature type="transmembrane region" description="Helical" evidence="8">
    <location>
        <begin position="541"/>
        <end position="566"/>
    </location>
</feature>
<gene>
    <name evidence="10" type="primary">cysW</name>
    <name evidence="10" type="ORF">NCTC13354_01213</name>
</gene>
<feature type="transmembrane region" description="Helical" evidence="8">
    <location>
        <begin position="586"/>
        <end position="605"/>
    </location>
</feature>
<feature type="transmembrane region" description="Helical" evidence="8">
    <location>
        <begin position="416"/>
        <end position="437"/>
    </location>
</feature>
<reference evidence="10 11" key="1">
    <citation type="submission" date="2018-12" db="EMBL/GenBank/DDBJ databases">
        <authorList>
            <consortium name="Pathogen Informatics"/>
        </authorList>
    </citation>
    <scope>NUCLEOTIDE SEQUENCE [LARGE SCALE GENOMIC DNA]</scope>
    <source>
        <strain evidence="10 11">NCTC13354</strain>
    </source>
</reference>
<dbReference type="SUPFAM" id="SSF161098">
    <property type="entry name" value="MetI-like"/>
    <property type="match status" value="2"/>
</dbReference>
<feature type="domain" description="ABC transmembrane type-1" evidence="9">
    <location>
        <begin position="108"/>
        <end position="318"/>
    </location>
</feature>
<dbReference type="Pfam" id="PF00528">
    <property type="entry name" value="BPD_transp_1"/>
    <property type="match status" value="2"/>
</dbReference>
<feature type="transmembrane region" description="Helical" evidence="8">
    <location>
        <begin position="44"/>
        <end position="66"/>
    </location>
</feature>
<evidence type="ECO:0000256" key="2">
    <source>
        <dbReference type="ARBA" id="ARBA00022448"/>
    </source>
</evidence>
<feature type="transmembrane region" description="Helical" evidence="8">
    <location>
        <begin position="346"/>
        <end position="372"/>
    </location>
</feature>
<comment type="subcellular location">
    <subcellularLocation>
        <location evidence="1">Cell inner membrane</location>
        <topology evidence="1">Multi-pass membrane protein</topology>
    </subcellularLocation>
    <subcellularLocation>
        <location evidence="8">Cell membrane</location>
        <topology evidence="8">Multi-pass membrane protein</topology>
    </subcellularLocation>
</comment>
<feature type="transmembrane region" description="Helical" evidence="8">
    <location>
        <begin position="457"/>
        <end position="475"/>
    </location>
</feature>
<dbReference type="Gene3D" id="1.10.3720.10">
    <property type="entry name" value="MetI-like"/>
    <property type="match status" value="2"/>
</dbReference>
<evidence type="ECO:0000313" key="11">
    <source>
        <dbReference type="Proteomes" id="UP000269542"/>
    </source>
</evidence>
<keyword evidence="4" id="KW-0997">Cell inner membrane</keyword>
<evidence type="ECO:0000313" key="10">
    <source>
        <dbReference type="EMBL" id="VEI13498.1"/>
    </source>
</evidence>
<feature type="transmembrane region" description="Helical" evidence="8">
    <location>
        <begin position="112"/>
        <end position="134"/>
    </location>
</feature>
<dbReference type="RefSeq" id="WP_197718419.1">
    <property type="nucleotide sequence ID" value="NZ_LR134476.1"/>
</dbReference>
<feature type="transmembrane region" description="Helical" evidence="8">
    <location>
        <begin position="293"/>
        <end position="318"/>
    </location>
</feature>
<keyword evidence="3" id="KW-1003">Cell membrane</keyword>
<keyword evidence="11" id="KW-1185">Reference proteome</keyword>
<dbReference type="InterPro" id="IPR035906">
    <property type="entry name" value="MetI-like_sf"/>
</dbReference>
<evidence type="ECO:0000256" key="8">
    <source>
        <dbReference type="RuleBase" id="RU363032"/>
    </source>
</evidence>
<feature type="transmembrane region" description="Helical" evidence="8">
    <location>
        <begin position="189"/>
        <end position="214"/>
    </location>
</feature>
<dbReference type="GO" id="GO:0055085">
    <property type="term" value="P:transmembrane transport"/>
    <property type="evidence" value="ECO:0007669"/>
    <property type="project" value="InterPro"/>
</dbReference>
<dbReference type="AlphaFoldDB" id="A0A3S4VTP6"/>
<evidence type="ECO:0000259" key="9">
    <source>
        <dbReference type="PROSITE" id="PS50928"/>
    </source>
</evidence>
<sequence>MERSQTGVDGEVQARKGEPKAEPVRYRPFSKYNVKLALKHPATLMGIVLVAFFGYMILAPVISLLLSSIQTNTGDSFRTGTEPGEFTTYYLERALTSDISVLTFWQPLLNTLVLAGLTIIFALLIGVPTAFLLARTDLPGRKWFSTALIVPYMIPAWTFALAWRTIFKNRKVAGSQGWLEAMGFSPPDWLAYGPVPIVIIFTLHLTPFIILLVTGAISNIPEDMDEAARIHGAPFSVRFRRVFLPLLRPSILSAATLIVAKVIGEFGVTYVLGTPVKFQVLATTLYQSIDTSQGGVAGVIALTMVLIGAISLSVDFIFVRNMSKYTVVGGKGSAKKEQKLGRFRPVAFTWVTLMFFVSVFIPLFVLVLSTLLRTPGVLSADNVTLDYWIGRDLPFAAFKDGILLNERLLEAMKNTLLFVGIASIGSGVLGMAVGYVVVRSPWKWLGTILRSITFTPYLVPGIAFAAAYISLFAVQRGPIPALYGTPWILIFAMMMDEMPFASRAGVSAMMQLGKEPEEAAQSLGAGWLARMRRIVIPLQRTALASAILLPFVSGIQSLSLVIVLATPGTEMMTTLNMFLIDSGYDQAANAVTVVICVLALGLTWLSRKVLKADLSQGMGA</sequence>
<dbReference type="KEGG" id="tbw:NCTC13354_01213"/>
<dbReference type="InterPro" id="IPR000515">
    <property type="entry name" value="MetI-like"/>
</dbReference>
<dbReference type="EMBL" id="LR134476">
    <property type="protein sequence ID" value="VEI13498.1"/>
    <property type="molecule type" value="Genomic_DNA"/>
</dbReference>
<evidence type="ECO:0000256" key="7">
    <source>
        <dbReference type="ARBA" id="ARBA00023136"/>
    </source>
</evidence>
<comment type="similarity">
    <text evidence="8">Belongs to the binding-protein-dependent transport system permease family.</text>
</comment>
<dbReference type="PANTHER" id="PTHR43357">
    <property type="entry name" value="INNER MEMBRANE ABC TRANSPORTER PERMEASE PROTEIN YDCV"/>
    <property type="match status" value="1"/>
</dbReference>
<keyword evidence="2 8" id="KW-0813">Transport</keyword>
<evidence type="ECO:0000256" key="5">
    <source>
        <dbReference type="ARBA" id="ARBA00022692"/>
    </source>
</evidence>
<name>A0A3S4VTP6_9ACTO</name>
<evidence type="ECO:0000256" key="4">
    <source>
        <dbReference type="ARBA" id="ARBA00022519"/>
    </source>
</evidence>
<evidence type="ECO:0000256" key="6">
    <source>
        <dbReference type="ARBA" id="ARBA00022989"/>
    </source>
</evidence>
<evidence type="ECO:0000256" key="1">
    <source>
        <dbReference type="ARBA" id="ARBA00004429"/>
    </source>
</evidence>
<keyword evidence="5 8" id="KW-0812">Transmembrane</keyword>
<feature type="transmembrane region" description="Helical" evidence="8">
    <location>
        <begin position="250"/>
        <end position="273"/>
    </location>
</feature>